<dbReference type="Pfam" id="PF08448">
    <property type="entry name" value="PAS_4"/>
    <property type="match status" value="1"/>
</dbReference>
<organism evidence="5 6">
    <name type="scientific">Methylobacterium tardum</name>
    <dbReference type="NCBI Taxonomy" id="374432"/>
    <lineage>
        <taxon>Bacteria</taxon>
        <taxon>Pseudomonadati</taxon>
        <taxon>Pseudomonadota</taxon>
        <taxon>Alphaproteobacteria</taxon>
        <taxon>Hyphomicrobiales</taxon>
        <taxon>Methylobacteriaceae</taxon>
        <taxon>Methylobacterium</taxon>
    </lineage>
</organism>
<dbReference type="NCBIfam" id="TIGR00229">
    <property type="entry name" value="sensory_box"/>
    <property type="match status" value="2"/>
</dbReference>
<dbReference type="Pfam" id="PF00196">
    <property type="entry name" value="GerE"/>
    <property type="match status" value="1"/>
</dbReference>
<proteinExistence type="predicted"/>
<name>A0AA37TH90_9HYPH</name>
<dbReference type="InterPro" id="IPR016032">
    <property type="entry name" value="Sig_transdc_resp-reg_C-effctor"/>
</dbReference>
<dbReference type="Gene3D" id="1.10.10.10">
    <property type="entry name" value="Winged helix-like DNA-binding domain superfamily/Winged helix DNA-binding domain"/>
    <property type="match status" value="1"/>
</dbReference>
<dbReference type="PANTHER" id="PTHR43214">
    <property type="entry name" value="TWO-COMPONENT RESPONSE REGULATOR"/>
    <property type="match status" value="1"/>
</dbReference>
<dbReference type="InterPro" id="IPR013767">
    <property type="entry name" value="PAS_fold"/>
</dbReference>
<protein>
    <submittedName>
        <fullName evidence="5">Transcriptional regulator</fullName>
    </submittedName>
</protein>
<keyword evidence="1" id="KW-0238">DNA-binding</keyword>
<evidence type="ECO:0000256" key="1">
    <source>
        <dbReference type="ARBA" id="ARBA00023125"/>
    </source>
</evidence>
<dbReference type="GO" id="GO:0006355">
    <property type="term" value="P:regulation of DNA-templated transcription"/>
    <property type="evidence" value="ECO:0007669"/>
    <property type="project" value="InterPro"/>
</dbReference>
<dbReference type="CDD" id="cd00130">
    <property type="entry name" value="PAS"/>
    <property type="match status" value="3"/>
</dbReference>
<evidence type="ECO:0000313" key="6">
    <source>
        <dbReference type="Proteomes" id="UP001157440"/>
    </source>
</evidence>
<gene>
    <name evidence="5" type="ORF">GCM10007890_58360</name>
</gene>
<dbReference type="InterPro" id="IPR000792">
    <property type="entry name" value="Tscrpt_reg_LuxR_C"/>
</dbReference>
<dbReference type="GO" id="GO:0003677">
    <property type="term" value="F:DNA binding"/>
    <property type="evidence" value="ECO:0007669"/>
    <property type="project" value="UniProtKB-KW"/>
</dbReference>
<evidence type="ECO:0000313" key="5">
    <source>
        <dbReference type="EMBL" id="GLS73821.1"/>
    </source>
</evidence>
<dbReference type="Proteomes" id="UP001157440">
    <property type="component" value="Unassembled WGS sequence"/>
</dbReference>
<dbReference type="RefSeq" id="WP_238199180.1">
    <property type="nucleotide sequence ID" value="NZ_BPQZ01000032.1"/>
</dbReference>
<dbReference type="SMART" id="SM00091">
    <property type="entry name" value="PAS"/>
    <property type="match status" value="3"/>
</dbReference>
<dbReference type="AlphaFoldDB" id="A0AA37TH90"/>
<feature type="domain" description="PAS" evidence="3">
    <location>
        <begin position="136"/>
        <end position="183"/>
    </location>
</feature>
<dbReference type="InterPro" id="IPR000700">
    <property type="entry name" value="PAS-assoc_C"/>
</dbReference>
<dbReference type="Gene3D" id="3.30.450.20">
    <property type="entry name" value="PAS domain"/>
    <property type="match status" value="3"/>
</dbReference>
<sequence length="500" mass="55465">MADATVDQAQLRQIVAGMSEGVILICPDQTITYANAAALAMHGVAALDDLGETVSEYRRNFVVHYRNHHEIGPVQHPLDRVLAGERFHDAVVEVRQARNPEHVWMHRIRNIVTTDEKGRPSALALILQDVSDRYEAEARFEAMFRANPAPAIVCRLADLRYVKVNRGFLDLTGYERDDVLGRSFSQIDLLTGAEHRAQAIEHLHAGKTIPQMEACLRVPKDADKYVIVAGHPIVMPGGTPCMLFTFADLEDRRKAEAELRASEERFAKAFSLNPIPTVLLSADEHVPSSANEAFAHLFGTPENRAEAAALWTDQSERERFRCELERHGQVRGFEARLRTQDGGECACSLTAVRVTIDSAPYILCAVQDIAERKRNEQELAKAIEAVMGDASWFSRGVIEKLAALRNPSDGETASIAVEALTARERDMLTRICAGASDATIAADLGLSPNTVRNHVTRLYRKLGVNRRSAVVVWARERGIGAEPLIDRPKGRKLVRKHQAD</sequence>
<evidence type="ECO:0000259" key="2">
    <source>
        <dbReference type="PROSITE" id="PS50043"/>
    </source>
</evidence>
<dbReference type="InterPro" id="IPR036388">
    <property type="entry name" value="WH-like_DNA-bd_sf"/>
</dbReference>
<comment type="caution">
    <text evidence="5">The sequence shown here is derived from an EMBL/GenBank/DDBJ whole genome shotgun (WGS) entry which is preliminary data.</text>
</comment>
<dbReference type="InterPro" id="IPR035965">
    <property type="entry name" value="PAS-like_dom_sf"/>
</dbReference>
<dbReference type="InterPro" id="IPR013656">
    <property type="entry name" value="PAS_4"/>
</dbReference>
<dbReference type="InterPro" id="IPR039420">
    <property type="entry name" value="WalR-like"/>
</dbReference>
<feature type="domain" description="HTH luxR-type" evidence="2">
    <location>
        <begin position="413"/>
        <end position="478"/>
    </location>
</feature>
<reference evidence="6" key="1">
    <citation type="journal article" date="2019" name="Int. J. Syst. Evol. Microbiol.">
        <title>The Global Catalogue of Microorganisms (GCM) 10K type strain sequencing project: providing services to taxonomists for standard genome sequencing and annotation.</title>
        <authorList>
            <consortium name="The Broad Institute Genomics Platform"/>
            <consortium name="The Broad Institute Genome Sequencing Center for Infectious Disease"/>
            <person name="Wu L."/>
            <person name="Ma J."/>
        </authorList>
    </citation>
    <scope>NUCLEOTIDE SEQUENCE [LARGE SCALE GENOMIC DNA]</scope>
    <source>
        <strain evidence="6">NBRC 103632</strain>
    </source>
</reference>
<dbReference type="SUPFAM" id="SSF55785">
    <property type="entry name" value="PYP-like sensor domain (PAS domain)"/>
    <property type="match status" value="3"/>
</dbReference>
<dbReference type="CDD" id="cd06170">
    <property type="entry name" value="LuxR_C_like"/>
    <property type="match status" value="1"/>
</dbReference>
<dbReference type="Pfam" id="PF13426">
    <property type="entry name" value="PAS_9"/>
    <property type="match status" value="1"/>
</dbReference>
<keyword evidence="6" id="KW-1185">Reference proteome</keyword>
<feature type="domain" description="PAC" evidence="4">
    <location>
        <begin position="88"/>
        <end position="142"/>
    </location>
</feature>
<dbReference type="Pfam" id="PF00989">
    <property type="entry name" value="PAS"/>
    <property type="match status" value="1"/>
</dbReference>
<dbReference type="PROSITE" id="PS50112">
    <property type="entry name" value="PAS"/>
    <property type="match status" value="1"/>
</dbReference>
<evidence type="ECO:0000259" key="4">
    <source>
        <dbReference type="PROSITE" id="PS50113"/>
    </source>
</evidence>
<dbReference type="PRINTS" id="PR00038">
    <property type="entry name" value="HTHLUXR"/>
</dbReference>
<dbReference type="PROSITE" id="PS50043">
    <property type="entry name" value="HTH_LUXR_2"/>
    <property type="match status" value="1"/>
</dbReference>
<evidence type="ECO:0000259" key="3">
    <source>
        <dbReference type="PROSITE" id="PS50112"/>
    </source>
</evidence>
<dbReference type="SMART" id="SM00421">
    <property type="entry name" value="HTH_LUXR"/>
    <property type="match status" value="1"/>
</dbReference>
<dbReference type="InterPro" id="IPR000014">
    <property type="entry name" value="PAS"/>
</dbReference>
<dbReference type="PROSITE" id="PS50113">
    <property type="entry name" value="PAC"/>
    <property type="match status" value="2"/>
</dbReference>
<dbReference type="SUPFAM" id="SSF46894">
    <property type="entry name" value="C-terminal effector domain of the bipartite response regulators"/>
    <property type="match status" value="1"/>
</dbReference>
<accession>A0AA37TH90</accession>
<dbReference type="PANTHER" id="PTHR43214:SF38">
    <property type="entry name" value="NITRATE_NITRITE RESPONSE REGULATOR PROTEIN NARL"/>
    <property type="match status" value="1"/>
</dbReference>
<feature type="domain" description="PAC" evidence="4">
    <location>
        <begin position="331"/>
        <end position="381"/>
    </location>
</feature>
<dbReference type="EMBL" id="BSPL01000031">
    <property type="protein sequence ID" value="GLS73821.1"/>
    <property type="molecule type" value="Genomic_DNA"/>
</dbReference>